<name>A0A414J684_9FIRM</name>
<feature type="domain" description="DUF4097" evidence="1">
    <location>
        <begin position="110"/>
        <end position="230"/>
    </location>
</feature>
<dbReference type="EMBL" id="QSKF01000006">
    <property type="protein sequence ID" value="RHE39963.1"/>
    <property type="molecule type" value="Genomic_DNA"/>
</dbReference>
<dbReference type="Proteomes" id="UP000283745">
    <property type="component" value="Unassembled WGS sequence"/>
</dbReference>
<dbReference type="Gene3D" id="2.160.20.120">
    <property type="match status" value="1"/>
</dbReference>
<comment type="caution">
    <text evidence="2">The sequence shown here is derived from an EMBL/GenBank/DDBJ whole genome shotgun (WGS) entry which is preliminary data.</text>
</comment>
<dbReference type="AlphaFoldDB" id="A0A414J684"/>
<evidence type="ECO:0000313" key="2">
    <source>
        <dbReference type="EMBL" id="RHE39963.1"/>
    </source>
</evidence>
<reference evidence="2 3" key="1">
    <citation type="submission" date="2018-08" db="EMBL/GenBank/DDBJ databases">
        <title>A genome reference for cultivated species of the human gut microbiota.</title>
        <authorList>
            <person name="Zou Y."/>
            <person name="Xue W."/>
            <person name="Luo G."/>
        </authorList>
    </citation>
    <scope>NUCLEOTIDE SEQUENCE [LARGE SCALE GENOMIC DNA]</scope>
    <source>
        <strain evidence="2 3">AM28-23</strain>
    </source>
</reference>
<organism evidence="2 3">
    <name type="scientific">Blautia obeum</name>
    <dbReference type="NCBI Taxonomy" id="40520"/>
    <lineage>
        <taxon>Bacteria</taxon>
        <taxon>Bacillati</taxon>
        <taxon>Bacillota</taxon>
        <taxon>Clostridia</taxon>
        <taxon>Lachnospirales</taxon>
        <taxon>Lachnospiraceae</taxon>
        <taxon>Blautia</taxon>
    </lineage>
</organism>
<dbReference type="RefSeq" id="WP_015542225.1">
    <property type="nucleotide sequence ID" value="NZ_CABJFK010000006.1"/>
</dbReference>
<dbReference type="InterPro" id="IPR025164">
    <property type="entry name" value="Toastrack_DUF4097"/>
</dbReference>
<evidence type="ECO:0000259" key="1">
    <source>
        <dbReference type="Pfam" id="PF13349"/>
    </source>
</evidence>
<proteinExistence type="predicted"/>
<gene>
    <name evidence="2" type="ORF">DW740_09400</name>
</gene>
<evidence type="ECO:0000313" key="3">
    <source>
        <dbReference type="Proteomes" id="UP000283745"/>
    </source>
</evidence>
<sequence length="288" mass="30683">MRKFSKVVLVIAAAAGVVGIGLTIGGASMGATIAGLNLSKDGFGSAVRQTVKYVSFGDEDDWNQDWDEIDESDSKEAAGTNGEIYLFDGVSKLDLSIRTGELYLKEYNGNEIKVEVSGKDREKVRVGQEGETLVLESIGRVQDREITVSYPKKTEFEDVSLEVAAGTINLDDDFYAKKLKVSVAAGEFLNDGAVTAEKADISVGTGNVDLDNLNVQNLEADCGIGNIDLDINGKESDYDYEISCSAGEIDIGDSSYSGIGHEKKISNPGASGKMDLDCGVGNITVDFE</sequence>
<accession>A0A414J684</accession>
<dbReference type="Pfam" id="PF13349">
    <property type="entry name" value="DUF4097"/>
    <property type="match status" value="1"/>
</dbReference>
<protein>
    <recommendedName>
        <fullName evidence="1">DUF4097 domain-containing protein</fullName>
    </recommendedName>
</protein>